<gene>
    <name evidence="1" type="ORF">GCM10009430_32470</name>
</gene>
<dbReference type="RefSeq" id="WP_343913319.1">
    <property type="nucleotide sequence ID" value="NZ_BAAAGE010000003.1"/>
</dbReference>
<evidence type="ECO:0000313" key="1">
    <source>
        <dbReference type="EMBL" id="GAA0725993.1"/>
    </source>
</evidence>
<dbReference type="PROSITE" id="PS51257">
    <property type="entry name" value="PROKAR_LIPOPROTEIN"/>
    <property type="match status" value="1"/>
</dbReference>
<sequence length="271" mass="31337">MKNHFINLFLVTTILFSCQKEDIDITEETGDAKIEYLAKNFYEPQDENKIHEIVNAYNELNYEEMKKFINYSYTNDTEKGMSVEDAALKKSFMLELNELSYSRAGKSLALVDDQNADAFFEELSQKEKYKTFFENQDNDVSSKTARCYGGNWYRSKTLPWVGNSVYYINWPVYANSRVNFQGTSSDCDYLFKSQPYNIYYKTGAIVAQTPAAANVFAYGGELRVPCREPQINSREAQLEFLLGFGRVARYYSFNGGWNTFASHVKISLVRR</sequence>
<reference evidence="1 2" key="1">
    <citation type="journal article" date="2019" name="Int. J. Syst. Evol. Microbiol.">
        <title>The Global Catalogue of Microorganisms (GCM) 10K type strain sequencing project: providing services to taxonomists for standard genome sequencing and annotation.</title>
        <authorList>
            <consortium name="The Broad Institute Genomics Platform"/>
            <consortium name="The Broad Institute Genome Sequencing Center for Infectious Disease"/>
            <person name="Wu L."/>
            <person name="Ma J."/>
        </authorList>
    </citation>
    <scope>NUCLEOTIDE SEQUENCE [LARGE SCALE GENOMIC DNA]</scope>
    <source>
        <strain evidence="1 2">JCM 15974</strain>
    </source>
</reference>
<evidence type="ECO:0008006" key="3">
    <source>
        <dbReference type="Google" id="ProtNLM"/>
    </source>
</evidence>
<name>A0ABN1J1N5_9FLAO</name>
<comment type="caution">
    <text evidence="1">The sequence shown here is derived from an EMBL/GenBank/DDBJ whole genome shotgun (WGS) entry which is preliminary data.</text>
</comment>
<accession>A0ABN1J1N5</accession>
<organism evidence="1 2">
    <name type="scientific">Aquimarina litoralis</name>
    <dbReference type="NCBI Taxonomy" id="584605"/>
    <lineage>
        <taxon>Bacteria</taxon>
        <taxon>Pseudomonadati</taxon>
        <taxon>Bacteroidota</taxon>
        <taxon>Flavobacteriia</taxon>
        <taxon>Flavobacteriales</taxon>
        <taxon>Flavobacteriaceae</taxon>
        <taxon>Aquimarina</taxon>
    </lineage>
</organism>
<dbReference type="Proteomes" id="UP001501758">
    <property type="component" value="Unassembled WGS sequence"/>
</dbReference>
<dbReference type="EMBL" id="BAAAGE010000003">
    <property type="protein sequence ID" value="GAA0725993.1"/>
    <property type="molecule type" value="Genomic_DNA"/>
</dbReference>
<protein>
    <recommendedName>
        <fullName evidence="3">DUF4848 domain-containing protein</fullName>
    </recommendedName>
</protein>
<proteinExistence type="predicted"/>
<evidence type="ECO:0000313" key="2">
    <source>
        <dbReference type="Proteomes" id="UP001501758"/>
    </source>
</evidence>
<keyword evidence="2" id="KW-1185">Reference proteome</keyword>